<proteinExistence type="predicted"/>
<feature type="domain" description="Putative acyltransferase ACT14924-like acyltransferase" evidence="1">
    <location>
        <begin position="62"/>
        <end position="133"/>
    </location>
</feature>
<comment type="caution">
    <text evidence="2">The sequence shown here is derived from an EMBL/GenBank/DDBJ whole genome shotgun (WGS) entry which is preliminary data.</text>
</comment>
<dbReference type="RefSeq" id="WP_111445837.1">
    <property type="nucleotide sequence ID" value="NZ_QKZK01000014.1"/>
</dbReference>
<keyword evidence="3" id="KW-1185">Reference proteome</keyword>
<dbReference type="EMBL" id="QKZK01000014">
    <property type="protein sequence ID" value="PZX16106.1"/>
    <property type="molecule type" value="Genomic_DNA"/>
</dbReference>
<sequence length="176" mass="19532">MSLINFTELEASGLKMPSHPLGRSVVHHWLKIDRMNALYESHLQGLEGAAFVEALLSQLEIRVEVSDDDLRHLPEKGPFIVVSNHPFGFLDGVVMMHLMRRHPDFKVMANFFLGEFAPIGDRFIAVNPFSGQHPMNVQGMRRALAHVEAGGALGIFVFFANASSISIFNGAGEHQQ</sequence>
<reference evidence="2 3" key="1">
    <citation type="submission" date="2018-06" db="EMBL/GenBank/DDBJ databases">
        <title>Genomic Encyclopedia of Archaeal and Bacterial Type Strains, Phase II (KMG-II): from individual species to whole genera.</title>
        <authorList>
            <person name="Goeker M."/>
        </authorList>
    </citation>
    <scope>NUCLEOTIDE SEQUENCE [LARGE SCALE GENOMIC DNA]</scope>
    <source>
        <strain evidence="2 3">DSM 6779</strain>
    </source>
</reference>
<dbReference type="Pfam" id="PF19576">
    <property type="entry name" value="Acyltransf_2"/>
    <property type="match status" value="1"/>
</dbReference>
<dbReference type="Proteomes" id="UP000249239">
    <property type="component" value="Unassembled WGS sequence"/>
</dbReference>
<organism evidence="2 3">
    <name type="scientific">Breznakibacter xylanolyticus</name>
    <dbReference type="NCBI Taxonomy" id="990"/>
    <lineage>
        <taxon>Bacteria</taxon>
        <taxon>Pseudomonadati</taxon>
        <taxon>Bacteroidota</taxon>
        <taxon>Bacteroidia</taxon>
        <taxon>Marinilabiliales</taxon>
        <taxon>Marinilabiliaceae</taxon>
        <taxon>Breznakibacter</taxon>
    </lineage>
</organism>
<gene>
    <name evidence="2" type="ORF">LX69_01980</name>
</gene>
<dbReference type="AlphaFoldDB" id="A0A2W7NS53"/>
<evidence type="ECO:0000259" key="1">
    <source>
        <dbReference type="Pfam" id="PF19576"/>
    </source>
</evidence>
<name>A0A2W7NS53_9BACT</name>
<evidence type="ECO:0000313" key="3">
    <source>
        <dbReference type="Proteomes" id="UP000249239"/>
    </source>
</evidence>
<dbReference type="InterPro" id="IPR045746">
    <property type="entry name" value="ACT14924-like_Acyltransf_dom"/>
</dbReference>
<dbReference type="OrthoDB" id="9806008at2"/>
<evidence type="ECO:0000313" key="2">
    <source>
        <dbReference type="EMBL" id="PZX16106.1"/>
    </source>
</evidence>
<accession>A0A2W7NS53</accession>
<protein>
    <recommendedName>
        <fullName evidence="1">Putative acyltransferase ACT14924-like acyltransferase domain-containing protein</fullName>
    </recommendedName>
</protein>